<dbReference type="EMBL" id="JACTAG010000002">
    <property type="protein sequence ID" value="MBD3665068.1"/>
    <property type="molecule type" value="Genomic_DNA"/>
</dbReference>
<keyword evidence="4" id="KW-1185">Reference proteome</keyword>
<evidence type="ECO:0000313" key="4">
    <source>
        <dbReference type="Proteomes" id="UP000635142"/>
    </source>
</evidence>
<sequence>MSDIRLEREFGVSPARLFEVISSNAGLLEWWGHDGWTMRDEQLDFTREGPWHAAMLSDEGNLYKLSGQVTKVEPIETIGFTWGWHDPDDNRGAESHVTFTVQEMATGSKLVINHRELPSDDIAAQHERGWGGPLGRLERLLGA</sequence>
<dbReference type="AlphaFoldDB" id="A0A927D6E6"/>
<name>A0A927D6E6_9RHOB</name>
<dbReference type="Pfam" id="PF08327">
    <property type="entry name" value="AHSA1"/>
    <property type="match status" value="1"/>
</dbReference>
<protein>
    <submittedName>
        <fullName evidence="3">SRPBCC domain-containing protein</fullName>
    </submittedName>
</protein>
<evidence type="ECO:0000259" key="2">
    <source>
        <dbReference type="Pfam" id="PF08327"/>
    </source>
</evidence>
<gene>
    <name evidence="3" type="ORF">H9Q16_14135</name>
</gene>
<dbReference type="Proteomes" id="UP000635142">
    <property type="component" value="Unassembled WGS sequence"/>
</dbReference>
<proteinExistence type="inferred from homology"/>
<comment type="caution">
    <text evidence="3">The sequence shown here is derived from an EMBL/GenBank/DDBJ whole genome shotgun (WGS) entry which is preliminary data.</text>
</comment>
<dbReference type="InterPro" id="IPR013538">
    <property type="entry name" value="ASHA1/2-like_C"/>
</dbReference>
<accession>A0A927D6E6</accession>
<dbReference type="RefSeq" id="WP_191076065.1">
    <property type="nucleotide sequence ID" value="NZ_JACTAG010000002.1"/>
</dbReference>
<evidence type="ECO:0000313" key="3">
    <source>
        <dbReference type="EMBL" id="MBD3665068.1"/>
    </source>
</evidence>
<dbReference type="InterPro" id="IPR023393">
    <property type="entry name" value="START-like_dom_sf"/>
</dbReference>
<dbReference type="CDD" id="cd07814">
    <property type="entry name" value="SRPBCC_CalC_Aha1-like"/>
    <property type="match status" value="1"/>
</dbReference>
<reference evidence="3" key="1">
    <citation type="submission" date="2020-08" db="EMBL/GenBank/DDBJ databases">
        <title>Sulfitobacter aestuariivivens sp. nov., isolated from a tidal flat.</title>
        <authorList>
            <person name="Park S."/>
            <person name="Yoon J.-H."/>
        </authorList>
    </citation>
    <scope>NUCLEOTIDE SEQUENCE</scope>
    <source>
        <strain evidence="3">TSTF-M16</strain>
    </source>
</reference>
<evidence type="ECO:0000256" key="1">
    <source>
        <dbReference type="ARBA" id="ARBA00006817"/>
    </source>
</evidence>
<comment type="similarity">
    <text evidence="1">Belongs to the AHA1 family.</text>
</comment>
<organism evidence="3 4">
    <name type="scientific">Sulfitobacter aestuariivivens</name>
    <dbReference type="NCBI Taxonomy" id="2766981"/>
    <lineage>
        <taxon>Bacteria</taxon>
        <taxon>Pseudomonadati</taxon>
        <taxon>Pseudomonadota</taxon>
        <taxon>Alphaproteobacteria</taxon>
        <taxon>Rhodobacterales</taxon>
        <taxon>Roseobacteraceae</taxon>
        <taxon>Sulfitobacter</taxon>
    </lineage>
</organism>
<feature type="domain" description="Activator of Hsp90 ATPase homologue 1/2-like C-terminal" evidence="2">
    <location>
        <begin position="12"/>
        <end position="141"/>
    </location>
</feature>
<dbReference type="Gene3D" id="3.30.530.20">
    <property type="match status" value="1"/>
</dbReference>
<dbReference type="SUPFAM" id="SSF55961">
    <property type="entry name" value="Bet v1-like"/>
    <property type="match status" value="1"/>
</dbReference>